<sequence>MEELPKGDQKGPVFNKKWQERYPFITFPGSLYRWNYIAGTHPAPSEGESTVFRARQLPLDCRQVNFLVLDNRVLAGNMAEDPFLAYQEAAKVVSAKKGSAS</sequence>
<keyword evidence="2" id="KW-1185">Reference proteome</keyword>
<evidence type="ECO:0000313" key="2">
    <source>
        <dbReference type="Proteomes" id="UP000886595"/>
    </source>
</evidence>
<comment type="caution">
    <text evidence="1">The sequence shown here is derived from an EMBL/GenBank/DDBJ whole genome shotgun (WGS) entry which is preliminary data.</text>
</comment>
<gene>
    <name evidence="1" type="ORF">Bca52824_026960</name>
</gene>
<dbReference type="AlphaFoldDB" id="A0A8X7SJG5"/>
<organism evidence="1 2">
    <name type="scientific">Brassica carinata</name>
    <name type="common">Ethiopian mustard</name>
    <name type="synonym">Abyssinian cabbage</name>
    <dbReference type="NCBI Taxonomy" id="52824"/>
    <lineage>
        <taxon>Eukaryota</taxon>
        <taxon>Viridiplantae</taxon>
        <taxon>Streptophyta</taxon>
        <taxon>Embryophyta</taxon>
        <taxon>Tracheophyta</taxon>
        <taxon>Spermatophyta</taxon>
        <taxon>Magnoliopsida</taxon>
        <taxon>eudicotyledons</taxon>
        <taxon>Gunneridae</taxon>
        <taxon>Pentapetalae</taxon>
        <taxon>rosids</taxon>
        <taxon>malvids</taxon>
        <taxon>Brassicales</taxon>
        <taxon>Brassicaceae</taxon>
        <taxon>Brassiceae</taxon>
        <taxon>Brassica</taxon>
    </lineage>
</organism>
<protein>
    <submittedName>
        <fullName evidence="1">Uncharacterized protein</fullName>
    </submittedName>
</protein>
<reference evidence="1 2" key="1">
    <citation type="submission" date="2020-02" db="EMBL/GenBank/DDBJ databases">
        <authorList>
            <person name="Ma Q."/>
            <person name="Huang Y."/>
            <person name="Song X."/>
            <person name="Pei D."/>
        </authorList>
    </citation>
    <scope>NUCLEOTIDE SEQUENCE [LARGE SCALE GENOMIC DNA]</scope>
    <source>
        <strain evidence="1">Sxm20200214</strain>
        <tissue evidence="1">Leaf</tissue>
    </source>
</reference>
<evidence type="ECO:0000313" key="1">
    <source>
        <dbReference type="EMBL" id="KAG2307212.1"/>
    </source>
</evidence>
<dbReference type="Proteomes" id="UP000886595">
    <property type="component" value="Unassembled WGS sequence"/>
</dbReference>
<proteinExistence type="predicted"/>
<accession>A0A8X7SJG5</accession>
<name>A0A8X7SJG5_BRACI</name>
<dbReference type="EMBL" id="JAAMPC010000006">
    <property type="protein sequence ID" value="KAG2307212.1"/>
    <property type="molecule type" value="Genomic_DNA"/>
</dbReference>